<keyword evidence="2" id="KW-1185">Reference proteome</keyword>
<gene>
    <name evidence="1" type="ORF">SAMN04487901_1303</name>
</gene>
<proteinExistence type="predicted"/>
<dbReference type="EMBL" id="FNCQ01000030">
    <property type="protein sequence ID" value="SDH44361.1"/>
    <property type="molecule type" value="Genomic_DNA"/>
</dbReference>
<dbReference type="AlphaFoldDB" id="A0A1G8CFY3"/>
<evidence type="ECO:0000313" key="2">
    <source>
        <dbReference type="Proteomes" id="UP000198779"/>
    </source>
</evidence>
<reference evidence="2" key="1">
    <citation type="submission" date="2016-10" db="EMBL/GenBank/DDBJ databases">
        <authorList>
            <person name="Varghese N."/>
            <person name="Submissions S."/>
        </authorList>
    </citation>
    <scope>NUCLEOTIDE SEQUENCE [LARGE SCALE GENOMIC DNA]</scope>
    <source>
        <strain evidence="2">BP1-148</strain>
    </source>
</reference>
<protein>
    <submittedName>
        <fullName evidence="1">Uncharacterized protein</fullName>
    </submittedName>
</protein>
<sequence>METQILNLKEPYEYIHCNGEVGKHIATLIVYETVKGEDGSYKLESHSHPIVKYWNAPGGVVWNNAELTDCDVLCSDDDKEVDIFFFFRMVRRNWGIENETDYLGKARSLYETLLDNEIKFMDLSAIPKFRGTLLIKEYNHEILLVFEEKEGKILCRDNGNSQYPIYCAAESREELEDKLADLWYEWEHFTDRRVNIHFKTDQKEYEEIINQIELDRLTWDQ</sequence>
<name>A0A1G8CFY3_9BACT</name>
<dbReference type="Proteomes" id="UP000198779">
    <property type="component" value="Unassembled WGS sequence"/>
</dbReference>
<dbReference type="RefSeq" id="WP_091819309.1">
    <property type="nucleotide sequence ID" value="NZ_FNCQ01000030.1"/>
</dbReference>
<organism evidence="1 2">
    <name type="scientific">Prevotella communis</name>
    <dbReference type="NCBI Taxonomy" id="2913614"/>
    <lineage>
        <taxon>Bacteria</taxon>
        <taxon>Pseudomonadati</taxon>
        <taxon>Bacteroidota</taxon>
        <taxon>Bacteroidia</taxon>
        <taxon>Bacteroidales</taxon>
        <taxon>Prevotellaceae</taxon>
        <taxon>Prevotella</taxon>
    </lineage>
</organism>
<dbReference type="STRING" id="645274.SAMN04487901_1303"/>
<evidence type="ECO:0000313" key="1">
    <source>
        <dbReference type="EMBL" id="SDH44361.1"/>
    </source>
</evidence>
<accession>A0A1G8CFY3</accession>